<name>C5MBA0_CANTT</name>
<dbReference type="EMBL" id="GG692398">
    <property type="protein sequence ID" value="EER32917.1"/>
    <property type="molecule type" value="Genomic_DNA"/>
</dbReference>
<dbReference type="Proteomes" id="UP000002037">
    <property type="component" value="Unassembled WGS sequence"/>
</dbReference>
<dbReference type="HOGENOM" id="CLU_1855010_0_0_1"/>
<sequence>MRSGMNCSDLGIYIMEKKKINHYVNPTLIYRNSICYRFLVLLLNELVLPKSYKSLMFRFHFILLELAFSFYNRCSPRNSIPNLSASPSSVFQLKFFSKHLRHTATADTQEMIVISSQEKPSHRLLLVSCKLFYARVCT</sequence>
<dbReference type="AlphaFoldDB" id="C5MBA0"/>
<dbReference type="RefSeq" id="XP_002549045.1">
    <property type="nucleotide sequence ID" value="XM_002548999.1"/>
</dbReference>
<protein>
    <submittedName>
        <fullName evidence="1">Uncharacterized protein</fullName>
    </submittedName>
</protein>
<accession>C5MBA0</accession>
<dbReference type="VEuPathDB" id="FungiDB:CTRG_03342"/>
<gene>
    <name evidence="1" type="ORF">CTRG_03342</name>
</gene>
<keyword evidence="2" id="KW-1185">Reference proteome</keyword>
<dbReference type="KEGG" id="ctp:CTRG_03342"/>
<evidence type="ECO:0000313" key="2">
    <source>
        <dbReference type="Proteomes" id="UP000002037"/>
    </source>
</evidence>
<proteinExistence type="predicted"/>
<reference evidence="1 2" key="1">
    <citation type="journal article" date="2009" name="Nature">
        <title>Evolution of pathogenicity and sexual reproduction in eight Candida genomes.</title>
        <authorList>
            <person name="Butler G."/>
            <person name="Rasmussen M.D."/>
            <person name="Lin M.F."/>
            <person name="Santos M.A."/>
            <person name="Sakthikumar S."/>
            <person name="Munro C.A."/>
            <person name="Rheinbay E."/>
            <person name="Grabherr M."/>
            <person name="Forche A."/>
            <person name="Reedy J.L."/>
            <person name="Agrafioti I."/>
            <person name="Arnaud M.B."/>
            <person name="Bates S."/>
            <person name="Brown A.J."/>
            <person name="Brunke S."/>
            <person name="Costanzo M.C."/>
            <person name="Fitzpatrick D.A."/>
            <person name="de Groot P.W."/>
            <person name="Harris D."/>
            <person name="Hoyer L.L."/>
            <person name="Hube B."/>
            <person name="Klis F.M."/>
            <person name="Kodira C."/>
            <person name="Lennard N."/>
            <person name="Logue M.E."/>
            <person name="Martin R."/>
            <person name="Neiman A.M."/>
            <person name="Nikolaou E."/>
            <person name="Quail M.A."/>
            <person name="Quinn J."/>
            <person name="Santos M.C."/>
            <person name="Schmitzberger F.F."/>
            <person name="Sherlock G."/>
            <person name="Shah P."/>
            <person name="Silverstein K.A."/>
            <person name="Skrzypek M.S."/>
            <person name="Soll D."/>
            <person name="Staggs R."/>
            <person name="Stansfield I."/>
            <person name="Stumpf M.P."/>
            <person name="Sudbery P.E."/>
            <person name="Srikantha T."/>
            <person name="Zeng Q."/>
            <person name="Berman J."/>
            <person name="Berriman M."/>
            <person name="Heitman J."/>
            <person name="Gow N.A."/>
            <person name="Lorenz M.C."/>
            <person name="Birren B.W."/>
            <person name="Kellis M."/>
            <person name="Cuomo C.A."/>
        </authorList>
    </citation>
    <scope>NUCLEOTIDE SEQUENCE [LARGE SCALE GENOMIC DNA]</scope>
    <source>
        <strain evidence="2">ATCC MYA-3404 / T1</strain>
    </source>
</reference>
<organism evidence="1 2">
    <name type="scientific">Candida tropicalis (strain ATCC MYA-3404 / T1)</name>
    <name type="common">Yeast</name>
    <dbReference type="NCBI Taxonomy" id="294747"/>
    <lineage>
        <taxon>Eukaryota</taxon>
        <taxon>Fungi</taxon>
        <taxon>Dikarya</taxon>
        <taxon>Ascomycota</taxon>
        <taxon>Saccharomycotina</taxon>
        <taxon>Pichiomycetes</taxon>
        <taxon>Debaryomycetaceae</taxon>
        <taxon>Candida/Lodderomyces clade</taxon>
        <taxon>Candida</taxon>
    </lineage>
</organism>
<dbReference type="GeneID" id="8300298"/>
<evidence type="ECO:0000313" key="1">
    <source>
        <dbReference type="EMBL" id="EER32917.1"/>
    </source>
</evidence>